<dbReference type="AlphaFoldDB" id="C6A4E8"/>
<gene>
    <name evidence="2" type="ordered locus">TSIB_1442</name>
</gene>
<dbReference type="SUPFAM" id="SSF51717">
    <property type="entry name" value="Dihydropteroate synthetase-like"/>
    <property type="match status" value="1"/>
</dbReference>
<dbReference type="InterPro" id="IPR005236">
    <property type="entry name" value="Dihydropt_synth"/>
</dbReference>
<dbReference type="STRING" id="604354.TSIB_1442"/>
<proteinExistence type="predicted"/>
<dbReference type="InterPro" id="IPR011005">
    <property type="entry name" value="Dihydropteroate_synth-like_sf"/>
</dbReference>
<dbReference type="GO" id="GO:0042558">
    <property type="term" value="P:pteridine-containing compound metabolic process"/>
    <property type="evidence" value="ECO:0007669"/>
    <property type="project" value="InterPro"/>
</dbReference>
<dbReference type="EMBL" id="CP001463">
    <property type="protein sequence ID" value="ACS90493.1"/>
    <property type="molecule type" value="Genomic_DNA"/>
</dbReference>
<reference evidence="2 3" key="1">
    <citation type="journal article" date="2009" name="Appl. Environ. Microbiol.">
        <title>Metabolic versatility and indigenous origin of the archaeon Thermococcus sibiricus, isolated from a siberian oil reservoir, as revealed by genome analysis.</title>
        <authorList>
            <person name="Mardanov A.V."/>
            <person name="Ravin N.V."/>
            <person name="Svetlitchnyi V.A."/>
            <person name="Beletsky A.V."/>
            <person name="Miroshnichenko M.L."/>
            <person name="Bonch-Osmolovskaya E.A."/>
            <person name="Skryabin K.G."/>
        </authorList>
    </citation>
    <scope>NUCLEOTIDE SEQUENCE [LARGE SCALE GENOMIC DNA]</scope>
    <source>
        <strain evidence="3">DSM 12597 / MM 739</strain>
    </source>
</reference>
<dbReference type="InterPro" id="IPR000489">
    <property type="entry name" value="Pterin-binding_dom"/>
</dbReference>
<dbReference type="eggNOG" id="arCOG01978">
    <property type="taxonomic scope" value="Archaea"/>
</dbReference>
<dbReference type="InterPro" id="IPR045406">
    <property type="entry name" value="DUF6513"/>
</dbReference>
<dbReference type="Pfam" id="PF14251">
    <property type="entry name" value="PterinBD-DUF4346"/>
    <property type="match status" value="1"/>
</dbReference>
<organism evidence="2 3">
    <name type="scientific">Thermococcus sibiricus (strain DSM 12597 / MM 739)</name>
    <dbReference type="NCBI Taxonomy" id="604354"/>
    <lineage>
        <taxon>Archaea</taxon>
        <taxon>Methanobacteriati</taxon>
        <taxon>Methanobacteriota</taxon>
        <taxon>Thermococci</taxon>
        <taxon>Thermococcales</taxon>
        <taxon>Thermococcaceae</taxon>
        <taxon>Thermococcus</taxon>
    </lineage>
</organism>
<dbReference type="KEGG" id="tsi:TSIB_1442"/>
<evidence type="ECO:0000313" key="3">
    <source>
        <dbReference type="Proteomes" id="UP000009079"/>
    </source>
</evidence>
<sequence length="517" mass="58612">MEKNITPKEKRDNMKILLVTGRVAEPIVRKYGKGCDVFVCPISVAAFLTPKMIANYLIKGNIKGYDLILIPGLVRGSTEEIEEATGIPTFKGPKYAHDIPQTLEAIKNGFKLSKKVPADELFQMNALKKVEDIRNKTKNKNYIENALKKPYNLLIGNLPVGFDFPQRIVAEIVDAPKLSVEEIVNKALYYLKSGADVIDIGMISGEENLDFIDLLPEIREKIKENGFDVPISFDSLNEKELERVSEHADLLLSIDGSNLEKLVTKTPVVLIPTNQKTGYFPQKPENRVKFLEKLKENAIQLGYKNIILDLILEHVPYLGRSISAFQLYRERNPNDVLLAGVGNVVEMIDADSVGINSLLAGITGELKVSLLLTTEVSPKCQGSVKELRRAIDMMLFNIPKDLGFDLLILKEKKREEITYEINSPILEAKQREIKLEDIYFRIFIKEGKIWVIAHRGTKQVLTMVGENPDAIIDTILEHFEISPRHAFYLGRELEKAKTALKLKRRYLQEGELFKDFY</sequence>
<dbReference type="PROSITE" id="PS50972">
    <property type="entry name" value="PTERIN_BINDING"/>
    <property type="match status" value="1"/>
</dbReference>
<evidence type="ECO:0000259" key="1">
    <source>
        <dbReference type="PROSITE" id="PS50972"/>
    </source>
</evidence>
<dbReference type="Gene3D" id="3.20.20.20">
    <property type="entry name" value="Dihydropteroate synthase-like"/>
    <property type="match status" value="1"/>
</dbReference>
<dbReference type="Pfam" id="PF20123">
    <property type="entry name" value="DUF6513"/>
    <property type="match status" value="1"/>
</dbReference>
<dbReference type="NCBIfam" id="TIGR00284">
    <property type="entry name" value="dihydropteroate synthase-like protein"/>
    <property type="match status" value="1"/>
</dbReference>
<dbReference type="InterPro" id="IPR025595">
    <property type="entry name" value="PterinBD-DUF4346"/>
</dbReference>
<name>C6A4E8_THESM</name>
<dbReference type="Proteomes" id="UP000009079">
    <property type="component" value="Chromosome"/>
</dbReference>
<evidence type="ECO:0000313" key="2">
    <source>
        <dbReference type="EMBL" id="ACS90493.1"/>
    </source>
</evidence>
<accession>C6A4E8</accession>
<keyword evidence="3" id="KW-1185">Reference proteome</keyword>
<dbReference type="HOGENOM" id="CLU_041129_0_0_2"/>
<feature type="domain" description="Pterin-binding" evidence="1">
    <location>
        <begin position="152"/>
        <end position="395"/>
    </location>
</feature>
<protein>
    <submittedName>
        <fullName evidence="2">Pterin-binding protein</fullName>
    </submittedName>
</protein>